<organism evidence="4 5">
    <name type="scientific">Megasphaera intestinihominis</name>
    <dbReference type="NCBI Taxonomy" id="3133159"/>
    <lineage>
        <taxon>Bacteria</taxon>
        <taxon>Bacillati</taxon>
        <taxon>Bacillota</taxon>
        <taxon>Negativicutes</taxon>
        <taxon>Veillonellales</taxon>
        <taxon>Veillonellaceae</taxon>
        <taxon>Megasphaera</taxon>
    </lineage>
</organism>
<dbReference type="InterPro" id="IPR010982">
    <property type="entry name" value="Lambda_DNA-bd_dom_sf"/>
</dbReference>
<dbReference type="Pfam" id="PF13413">
    <property type="entry name" value="HTH_25"/>
    <property type="match status" value="1"/>
</dbReference>
<dbReference type="PANTHER" id="PTHR34475:SF1">
    <property type="entry name" value="CYTOSKELETON PROTEIN RODZ"/>
    <property type="match status" value="1"/>
</dbReference>
<dbReference type="RefSeq" id="WP_292108205.1">
    <property type="nucleotide sequence ID" value="NZ_JBBMEU010000002.1"/>
</dbReference>
<dbReference type="PROSITE" id="PS50943">
    <property type="entry name" value="HTH_CROC1"/>
    <property type="match status" value="1"/>
</dbReference>
<dbReference type="EMBL" id="JBBMEU010000002">
    <property type="protein sequence ID" value="MEQ2421265.1"/>
    <property type="molecule type" value="Genomic_DNA"/>
</dbReference>
<sequence length="134" mass="15496">MNESSIGEVLRLAREQQGLTLQDVSDALNIKREYLEALEKDEYDAIPGAVFVKGFLRNYGIFLELDGIALAREYKENVEERTPQPEVRTIMPVKKKKVRKDSNKKKKQRQGKWPEITIIAGIIIFLLLIIWILI</sequence>
<evidence type="ECO:0000256" key="2">
    <source>
        <dbReference type="SAM" id="Phobius"/>
    </source>
</evidence>
<dbReference type="CDD" id="cd00093">
    <property type="entry name" value="HTH_XRE"/>
    <property type="match status" value="1"/>
</dbReference>
<evidence type="ECO:0000259" key="3">
    <source>
        <dbReference type="PROSITE" id="PS50943"/>
    </source>
</evidence>
<feature type="region of interest" description="Disordered" evidence="1">
    <location>
        <begin position="85"/>
        <end position="108"/>
    </location>
</feature>
<accession>A0ABV1CSX5</accession>
<dbReference type="PANTHER" id="PTHR34475">
    <property type="match status" value="1"/>
</dbReference>
<feature type="compositionally biased region" description="Basic residues" evidence="1">
    <location>
        <begin position="93"/>
        <end position="108"/>
    </location>
</feature>
<protein>
    <submittedName>
        <fullName evidence="4">Helix-turn-helix domain-containing protein</fullName>
    </submittedName>
</protein>
<comment type="caution">
    <text evidence="4">The sequence shown here is derived from an EMBL/GenBank/DDBJ whole genome shotgun (WGS) entry which is preliminary data.</text>
</comment>
<evidence type="ECO:0000313" key="4">
    <source>
        <dbReference type="EMBL" id="MEQ2421265.1"/>
    </source>
</evidence>
<dbReference type="Proteomes" id="UP001433088">
    <property type="component" value="Unassembled WGS sequence"/>
</dbReference>
<dbReference type="InterPro" id="IPR050400">
    <property type="entry name" value="Bact_Cytoskel_RodZ"/>
</dbReference>
<proteinExistence type="predicted"/>
<feature type="transmembrane region" description="Helical" evidence="2">
    <location>
        <begin position="113"/>
        <end position="133"/>
    </location>
</feature>
<dbReference type="Gene3D" id="1.10.260.40">
    <property type="entry name" value="lambda repressor-like DNA-binding domains"/>
    <property type="match status" value="1"/>
</dbReference>
<evidence type="ECO:0000313" key="5">
    <source>
        <dbReference type="Proteomes" id="UP001433088"/>
    </source>
</evidence>
<feature type="domain" description="HTH cro/C1-type" evidence="3">
    <location>
        <begin position="10"/>
        <end position="43"/>
    </location>
</feature>
<keyword evidence="2" id="KW-0812">Transmembrane</keyword>
<keyword evidence="2" id="KW-1133">Transmembrane helix</keyword>
<dbReference type="SMART" id="SM00530">
    <property type="entry name" value="HTH_XRE"/>
    <property type="match status" value="1"/>
</dbReference>
<dbReference type="SUPFAM" id="SSF47413">
    <property type="entry name" value="lambda repressor-like DNA-binding domains"/>
    <property type="match status" value="1"/>
</dbReference>
<name>A0ABV1CSX5_9FIRM</name>
<evidence type="ECO:0000256" key="1">
    <source>
        <dbReference type="SAM" id="MobiDB-lite"/>
    </source>
</evidence>
<keyword evidence="5" id="KW-1185">Reference proteome</keyword>
<gene>
    <name evidence="4" type="ORF">WMO23_00710</name>
</gene>
<dbReference type="InterPro" id="IPR001387">
    <property type="entry name" value="Cro/C1-type_HTH"/>
</dbReference>
<keyword evidence="2" id="KW-0472">Membrane</keyword>
<reference evidence="4 5" key="1">
    <citation type="submission" date="2024-03" db="EMBL/GenBank/DDBJ databases">
        <title>Human intestinal bacterial collection.</title>
        <authorList>
            <person name="Pauvert C."/>
            <person name="Hitch T.C.A."/>
            <person name="Clavel T."/>
        </authorList>
    </citation>
    <scope>NUCLEOTIDE SEQUENCE [LARGE SCALE GENOMIC DNA]</scope>
    <source>
        <strain evidence="4 5">CLA-AA-H81</strain>
    </source>
</reference>